<comment type="caution">
    <text evidence="1">The sequence shown here is derived from an EMBL/GenBank/DDBJ whole genome shotgun (WGS) entry which is preliminary data.</text>
</comment>
<dbReference type="Proteomes" id="UP000242263">
    <property type="component" value="Unassembled WGS sequence"/>
</dbReference>
<gene>
    <name evidence="1" type="ORF">CYJ32_07785</name>
</gene>
<sequence>MLVEKTVLTNGCIVNTHERLVRACNMLNTRLRAGDLFTYLNSEVTKQAIVPAFNNQIESYNARLRAMLRAHRDWLLLHRIKACMWWCYMHTQCPLPAAQLIQIMPADQHIKNIYTQLAIHHSEHEHAQRQHYDQAISWADLT</sequence>
<evidence type="ECO:0000313" key="2">
    <source>
        <dbReference type="Proteomes" id="UP000242263"/>
    </source>
</evidence>
<accession>A0A2I1M1G5</accession>
<proteinExistence type="predicted"/>
<dbReference type="EMBL" id="PKGU01000008">
    <property type="protein sequence ID" value="PKZ13971.1"/>
    <property type="molecule type" value="Genomic_DNA"/>
</dbReference>
<evidence type="ECO:0000313" key="1">
    <source>
        <dbReference type="EMBL" id="PKZ13971.1"/>
    </source>
</evidence>
<name>A0A2I1M1G5_9BIFI</name>
<protein>
    <recommendedName>
        <fullName evidence="3">Transposase</fullName>
    </recommendedName>
</protein>
<organism evidence="1 2">
    <name type="scientific">Alloscardovia omnicolens</name>
    <dbReference type="NCBI Taxonomy" id="419015"/>
    <lineage>
        <taxon>Bacteria</taxon>
        <taxon>Bacillati</taxon>
        <taxon>Actinomycetota</taxon>
        <taxon>Actinomycetes</taxon>
        <taxon>Bifidobacteriales</taxon>
        <taxon>Bifidobacteriaceae</taxon>
        <taxon>Alloscardovia</taxon>
    </lineage>
</organism>
<evidence type="ECO:0008006" key="3">
    <source>
        <dbReference type="Google" id="ProtNLM"/>
    </source>
</evidence>
<dbReference type="AlphaFoldDB" id="A0A2I1M1G5"/>
<reference evidence="1 2" key="1">
    <citation type="submission" date="2017-12" db="EMBL/GenBank/DDBJ databases">
        <title>Phylogenetic diversity of female urinary microbiome.</title>
        <authorList>
            <person name="Thomas-White K."/>
            <person name="Wolfe A.J."/>
        </authorList>
    </citation>
    <scope>NUCLEOTIDE SEQUENCE [LARGE SCALE GENOMIC DNA]</scope>
    <source>
        <strain evidence="1 2">UMB0064</strain>
    </source>
</reference>